<reference evidence="1 2" key="1">
    <citation type="submission" date="2017-04" db="EMBL/GenBank/DDBJ databases">
        <title>Genome sequencing of [Candida] sorbophila.</title>
        <authorList>
            <person name="Ahn J.O."/>
        </authorList>
    </citation>
    <scope>NUCLEOTIDE SEQUENCE [LARGE SCALE GENOMIC DNA]</scope>
    <source>
        <strain evidence="1 2">DS02</strain>
    </source>
</reference>
<protein>
    <recommendedName>
        <fullName evidence="3">DASH complex subunit DAD3</fullName>
    </recommendedName>
</protein>
<dbReference type="AlphaFoldDB" id="A0A2T0FG38"/>
<sequence>MSRRKSLAPPVKVDYEVVSADLTTKQRIVLASYQKLLQLLIDLNAQVVEISKTPTATLAHLRDLELRFSIVHNSLKASIFSVDAGKKT</sequence>
<dbReference type="GeneID" id="36515331"/>
<evidence type="ECO:0000313" key="2">
    <source>
        <dbReference type="Proteomes" id="UP000238350"/>
    </source>
</evidence>
<evidence type="ECO:0000313" key="1">
    <source>
        <dbReference type="EMBL" id="PRT53962.1"/>
    </source>
</evidence>
<dbReference type="RefSeq" id="XP_024663908.1">
    <property type="nucleotide sequence ID" value="XM_024808140.1"/>
</dbReference>
<gene>
    <name evidence="1" type="ORF">B9G98_01582</name>
</gene>
<keyword evidence="2" id="KW-1185">Reference proteome</keyword>
<dbReference type="InterPro" id="IPR013965">
    <property type="entry name" value="DASH_Dad3"/>
</dbReference>
<dbReference type="GO" id="GO:0072686">
    <property type="term" value="C:mitotic spindle"/>
    <property type="evidence" value="ECO:0007669"/>
    <property type="project" value="InterPro"/>
</dbReference>
<dbReference type="EMBL" id="NDIQ01000001">
    <property type="protein sequence ID" value="PRT53962.1"/>
    <property type="molecule type" value="Genomic_DNA"/>
</dbReference>
<accession>A0A2T0FG38</accession>
<evidence type="ECO:0008006" key="3">
    <source>
        <dbReference type="Google" id="ProtNLM"/>
    </source>
</evidence>
<proteinExistence type="predicted"/>
<dbReference type="Proteomes" id="UP000238350">
    <property type="component" value="Unassembled WGS sequence"/>
</dbReference>
<dbReference type="GO" id="GO:0042729">
    <property type="term" value="C:DASH complex"/>
    <property type="evidence" value="ECO:0007669"/>
    <property type="project" value="InterPro"/>
</dbReference>
<comment type="caution">
    <text evidence="1">The sequence shown here is derived from an EMBL/GenBank/DDBJ whole genome shotgun (WGS) entry which is preliminary data.</text>
</comment>
<name>A0A2T0FG38_9ASCO</name>
<organism evidence="1 2">
    <name type="scientific">Wickerhamiella sorbophila</name>
    <dbReference type="NCBI Taxonomy" id="45607"/>
    <lineage>
        <taxon>Eukaryota</taxon>
        <taxon>Fungi</taxon>
        <taxon>Dikarya</taxon>
        <taxon>Ascomycota</taxon>
        <taxon>Saccharomycotina</taxon>
        <taxon>Dipodascomycetes</taxon>
        <taxon>Dipodascales</taxon>
        <taxon>Trichomonascaceae</taxon>
        <taxon>Wickerhamiella</taxon>
    </lineage>
</organism>
<dbReference type="GO" id="GO:0008608">
    <property type="term" value="P:attachment of spindle microtubules to kinetochore"/>
    <property type="evidence" value="ECO:0007669"/>
    <property type="project" value="InterPro"/>
</dbReference>
<dbReference type="Pfam" id="PF08656">
    <property type="entry name" value="DASH_Dad3"/>
    <property type="match status" value="1"/>
</dbReference>